<organism evidence="8 9">
    <name type="scientific">Fusarium floridanum</name>
    <dbReference type="NCBI Taxonomy" id="1325733"/>
    <lineage>
        <taxon>Eukaryota</taxon>
        <taxon>Fungi</taxon>
        <taxon>Dikarya</taxon>
        <taxon>Ascomycota</taxon>
        <taxon>Pezizomycotina</taxon>
        <taxon>Sordariomycetes</taxon>
        <taxon>Hypocreomycetidae</taxon>
        <taxon>Hypocreales</taxon>
        <taxon>Nectriaceae</taxon>
        <taxon>Fusarium</taxon>
        <taxon>Fusarium solani species complex</taxon>
    </lineage>
</organism>
<evidence type="ECO:0000256" key="3">
    <source>
        <dbReference type="ARBA" id="ARBA00023125"/>
    </source>
</evidence>
<dbReference type="SUPFAM" id="SSF55455">
    <property type="entry name" value="SRF-like"/>
    <property type="match status" value="1"/>
</dbReference>
<dbReference type="InterPro" id="IPR002100">
    <property type="entry name" value="TF_MADSbox"/>
</dbReference>
<comment type="subcellular location">
    <subcellularLocation>
        <location evidence="1">Nucleus</location>
    </subcellularLocation>
</comment>
<evidence type="ECO:0000259" key="7">
    <source>
        <dbReference type="PROSITE" id="PS50066"/>
    </source>
</evidence>
<proteinExistence type="predicted"/>
<evidence type="ECO:0000256" key="6">
    <source>
        <dbReference type="SAM" id="MobiDB-lite"/>
    </source>
</evidence>
<accession>A0A428RZZ5</accession>
<dbReference type="AlphaFoldDB" id="A0A428RZZ5"/>
<dbReference type="GO" id="GO:0003677">
    <property type="term" value="F:DNA binding"/>
    <property type="evidence" value="ECO:0007669"/>
    <property type="project" value="UniProtKB-KW"/>
</dbReference>
<keyword evidence="2" id="KW-0805">Transcription regulation</keyword>
<evidence type="ECO:0000313" key="8">
    <source>
        <dbReference type="EMBL" id="RSL83161.1"/>
    </source>
</evidence>
<feature type="compositionally biased region" description="Polar residues" evidence="6">
    <location>
        <begin position="100"/>
        <end position="125"/>
    </location>
</feature>
<gene>
    <name evidence="8" type="ORF">CEP51_004672</name>
</gene>
<dbReference type="GO" id="GO:0045944">
    <property type="term" value="P:positive regulation of transcription by RNA polymerase II"/>
    <property type="evidence" value="ECO:0007669"/>
    <property type="project" value="UniProtKB-ARBA"/>
</dbReference>
<reference evidence="8 9" key="1">
    <citation type="submission" date="2017-06" db="EMBL/GenBank/DDBJ databases">
        <title>Comparative genomic analysis of Ambrosia Fusariam Clade fungi.</title>
        <authorList>
            <person name="Stajich J.E."/>
            <person name="Carrillo J."/>
            <person name="Kijimoto T."/>
            <person name="Eskalen A."/>
            <person name="O'Donnell K."/>
            <person name="Kasson M."/>
        </authorList>
    </citation>
    <scope>NUCLEOTIDE SEQUENCE [LARGE SCALE GENOMIC DNA]</scope>
    <source>
        <strain evidence="8 9">NRRL62606</strain>
    </source>
</reference>
<comment type="caution">
    <text evidence="8">The sequence shown here is derived from an EMBL/GenBank/DDBJ whole genome shotgun (WGS) entry which is preliminary data.</text>
</comment>
<sequence>MAPTTGPSQVTRTQTSRRRRSEQNRNPGAGMRNRKKGLSKKAHTFFRFYGGQVALVIKSEDGRIGGYESHAGLIREFAKASIPVGEFLGPEDFDKERSGTPETTSQLDELTSCVSPPSQTPSLHGTSSTDLSDTPSSSNTSTTASSLSTAPPQQSSIDVDWSTKKPSRKTFRSRPSLKSHRALQSRPISTRLRLALMSFLDSCLA</sequence>
<dbReference type="Proteomes" id="UP000287972">
    <property type="component" value="Unassembled WGS sequence"/>
</dbReference>
<evidence type="ECO:0000313" key="9">
    <source>
        <dbReference type="Proteomes" id="UP000287972"/>
    </source>
</evidence>
<feature type="region of interest" description="Disordered" evidence="6">
    <location>
        <begin position="1"/>
        <end position="39"/>
    </location>
</feature>
<dbReference type="EMBL" id="NKCL01000088">
    <property type="protein sequence ID" value="RSL83161.1"/>
    <property type="molecule type" value="Genomic_DNA"/>
</dbReference>
<keyword evidence="9" id="KW-1185">Reference proteome</keyword>
<dbReference type="InterPro" id="IPR036879">
    <property type="entry name" value="TF_MADSbox_sf"/>
</dbReference>
<protein>
    <recommendedName>
        <fullName evidence="7">MADS-box domain-containing protein</fullName>
    </recommendedName>
</protein>
<dbReference type="GO" id="GO:0005634">
    <property type="term" value="C:nucleus"/>
    <property type="evidence" value="ECO:0007669"/>
    <property type="project" value="UniProtKB-SubCell"/>
</dbReference>
<feature type="compositionally biased region" description="Low complexity" evidence="6">
    <location>
        <begin position="126"/>
        <end position="151"/>
    </location>
</feature>
<name>A0A428RZZ5_9HYPO</name>
<keyword evidence="5" id="KW-0539">Nucleus</keyword>
<feature type="compositionally biased region" description="Basic residues" evidence="6">
    <location>
        <begin position="165"/>
        <end position="183"/>
    </location>
</feature>
<evidence type="ECO:0000256" key="4">
    <source>
        <dbReference type="ARBA" id="ARBA00023163"/>
    </source>
</evidence>
<evidence type="ECO:0000256" key="2">
    <source>
        <dbReference type="ARBA" id="ARBA00023015"/>
    </source>
</evidence>
<evidence type="ECO:0000256" key="1">
    <source>
        <dbReference type="ARBA" id="ARBA00004123"/>
    </source>
</evidence>
<keyword evidence="3" id="KW-0238">DNA-binding</keyword>
<dbReference type="GO" id="GO:0046983">
    <property type="term" value="F:protein dimerization activity"/>
    <property type="evidence" value="ECO:0007669"/>
    <property type="project" value="InterPro"/>
</dbReference>
<feature type="region of interest" description="Disordered" evidence="6">
    <location>
        <begin position="86"/>
        <end position="184"/>
    </location>
</feature>
<evidence type="ECO:0000256" key="5">
    <source>
        <dbReference type="ARBA" id="ARBA00023242"/>
    </source>
</evidence>
<keyword evidence="4" id="KW-0804">Transcription</keyword>
<feature type="domain" description="MADS-box" evidence="7">
    <location>
        <begin position="19"/>
        <end position="71"/>
    </location>
</feature>
<dbReference type="PROSITE" id="PS50066">
    <property type="entry name" value="MADS_BOX_2"/>
    <property type="match status" value="1"/>
</dbReference>